<protein>
    <submittedName>
        <fullName evidence="1">Uncharacterized protein</fullName>
    </submittedName>
</protein>
<gene>
    <name evidence="1" type="ORF">KUTeg_015474</name>
</gene>
<dbReference type="Proteomes" id="UP001217089">
    <property type="component" value="Unassembled WGS sequence"/>
</dbReference>
<name>A0ABQ9EUP4_TEGGR</name>
<keyword evidence="2" id="KW-1185">Reference proteome</keyword>
<comment type="caution">
    <text evidence="1">The sequence shown here is derived from an EMBL/GenBank/DDBJ whole genome shotgun (WGS) entry which is preliminary data.</text>
</comment>
<sequence length="196" mass="22867">MAGQRNIKKIDLLINLYFNYSLIYDHLVFVLAEKNGIKISTRHLKRQDVVDFMKQEVKGPGLHHEYRIMFAKCRDIVRKETNCTFNNAGNDPERVEIRTPKRLVRCDVFILRKDPIVFGTSIGTIIETFRSMLKQQYRWLISRRIISLNVYHTNNNPRIIGIGSPCIVRGDCGTENGHVRDIQIFFIETAHYIETA</sequence>
<organism evidence="1 2">
    <name type="scientific">Tegillarca granosa</name>
    <name type="common">Malaysian cockle</name>
    <name type="synonym">Anadara granosa</name>
    <dbReference type="NCBI Taxonomy" id="220873"/>
    <lineage>
        <taxon>Eukaryota</taxon>
        <taxon>Metazoa</taxon>
        <taxon>Spiralia</taxon>
        <taxon>Lophotrochozoa</taxon>
        <taxon>Mollusca</taxon>
        <taxon>Bivalvia</taxon>
        <taxon>Autobranchia</taxon>
        <taxon>Pteriomorphia</taxon>
        <taxon>Arcoida</taxon>
        <taxon>Arcoidea</taxon>
        <taxon>Arcidae</taxon>
        <taxon>Tegillarca</taxon>
    </lineage>
</organism>
<evidence type="ECO:0000313" key="1">
    <source>
        <dbReference type="EMBL" id="KAJ8307390.1"/>
    </source>
</evidence>
<reference evidence="1 2" key="1">
    <citation type="submission" date="2022-12" db="EMBL/GenBank/DDBJ databases">
        <title>Chromosome-level genome of Tegillarca granosa.</title>
        <authorList>
            <person name="Kim J."/>
        </authorList>
    </citation>
    <scope>NUCLEOTIDE SEQUENCE [LARGE SCALE GENOMIC DNA]</scope>
    <source>
        <strain evidence="1">Teg-2019</strain>
        <tissue evidence="1">Adductor muscle</tissue>
    </source>
</reference>
<proteinExistence type="predicted"/>
<evidence type="ECO:0000313" key="2">
    <source>
        <dbReference type="Proteomes" id="UP001217089"/>
    </source>
</evidence>
<accession>A0ABQ9EUP4</accession>
<dbReference type="EMBL" id="JARBDR010000793">
    <property type="protein sequence ID" value="KAJ8307390.1"/>
    <property type="molecule type" value="Genomic_DNA"/>
</dbReference>